<dbReference type="FunFam" id="1.10.1370.40:FF:000001">
    <property type="entry name" value="Dipeptidyl carboxypeptidase II"/>
    <property type="match status" value="1"/>
</dbReference>
<dbReference type="GO" id="GO:0008241">
    <property type="term" value="F:peptidyl-dipeptidase activity"/>
    <property type="evidence" value="ECO:0007669"/>
    <property type="project" value="UniProtKB-EC"/>
</dbReference>
<dbReference type="InterPro" id="IPR045090">
    <property type="entry name" value="Pept_M3A_M3B"/>
</dbReference>
<evidence type="ECO:0000256" key="11">
    <source>
        <dbReference type="ARBA" id="ARBA00054529"/>
    </source>
</evidence>
<dbReference type="GO" id="GO:0005829">
    <property type="term" value="C:cytosol"/>
    <property type="evidence" value="ECO:0007669"/>
    <property type="project" value="TreeGrafter"/>
</dbReference>
<evidence type="ECO:0000256" key="5">
    <source>
        <dbReference type="ARBA" id="ARBA00022670"/>
    </source>
</evidence>
<dbReference type="EMBL" id="DF970159">
    <property type="protein sequence ID" value="GAP65369.1"/>
    <property type="molecule type" value="Genomic_DNA"/>
</dbReference>
<evidence type="ECO:0000256" key="13">
    <source>
        <dbReference type="ARBA" id="ARBA00070755"/>
    </source>
</evidence>
<evidence type="ECO:0000256" key="6">
    <source>
        <dbReference type="ARBA" id="ARBA00022723"/>
    </source>
</evidence>
<evidence type="ECO:0000256" key="9">
    <source>
        <dbReference type="ARBA" id="ARBA00023049"/>
    </source>
</evidence>
<dbReference type="CDD" id="cd06456">
    <property type="entry name" value="M3A_DCP"/>
    <property type="match status" value="1"/>
</dbReference>
<evidence type="ECO:0000256" key="1">
    <source>
        <dbReference type="ARBA" id="ARBA00004496"/>
    </source>
</evidence>
<dbReference type="Gene3D" id="1.10.1370.40">
    <property type="match status" value="1"/>
</dbReference>
<protein>
    <recommendedName>
        <fullName evidence="13">Dipeptidyl carboxypeptidase</fullName>
        <ecNumber evidence="12">3.4.15.5</ecNumber>
    </recommendedName>
    <alternativeName>
        <fullName evidence="14">Peptidyl-dipeptidase Dcp</fullName>
    </alternativeName>
</protein>
<dbReference type="GO" id="GO:0006508">
    <property type="term" value="P:proteolysis"/>
    <property type="evidence" value="ECO:0007669"/>
    <property type="project" value="UniProtKB-KW"/>
</dbReference>
<comment type="catalytic activity">
    <reaction evidence="10">
        <text>Hydrolysis of unblocked, C-terminal dipeptides from oligopeptides, with broad specificity. Does not hydrolyze bonds in which P1' is Pro, or both P1 and P1' are Gly.</text>
        <dbReference type="EC" id="3.4.15.5"/>
    </reaction>
</comment>
<dbReference type="InterPro" id="IPR001567">
    <property type="entry name" value="Pept_M3A_M3B_dom"/>
</dbReference>
<dbReference type="AlphaFoldDB" id="A0A0K8QKK8"/>
<evidence type="ECO:0000256" key="10">
    <source>
        <dbReference type="ARBA" id="ARBA00052506"/>
    </source>
</evidence>
<dbReference type="EMBL" id="DF952381">
    <property type="protein sequence ID" value="GAN45511.1"/>
    <property type="molecule type" value="Genomic_DNA"/>
</dbReference>
<gene>
    <name evidence="17" type="ORF">MBSD_2060</name>
    <name evidence="18" type="ORF">MBSD_n0658</name>
</gene>
<evidence type="ECO:0000313" key="19">
    <source>
        <dbReference type="Proteomes" id="UP000253740"/>
    </source>
</evidence>
<keyword evidence="8 15" id="KW-0862">Zinc</keyword>
<dbReference type="GO" id="GO:0004222">
    <property type="term" value="F:metalloendopeptidase activity"/>
    <property type="evidence" value="ECO:0007669"/>
    <property type="project" value="InterPro"/>
</dbReference>
<dbReference type="FunFam" id="3.40.390.10:FF:000009">
    <property type="entry name" value="Oligopeptidase A"/>
    <property type="match status" value="1"/>
</dbReference>
<reference evidence="18" key="2">
    <citation type="submission" date="2015-08" db="EMBL/GenBank/DDBJ databases">
        <title>Complete DNA Sequence of Pseudomonas syringae pv. actinidiae, the Causal Agent of Kiwifruit Canker Disease.</title>
        <authorList>
            <person name="Rikkerink E.H.A."/>
            <person name="Fineran P.C."/>
        </authorList>
    </citation>
    <scope>NUCLEOTIDE SEQUENCE</scope>
    <source>
        <strain evidence="18">SkMP5</strain>
    </source>
</reference>
<keyword evidence="4 17" id="KW-0121">Carboxypeptidase</keyword>
<keyword evidence="5 15" id="KW-0645">Protease</keyword>
<evidence type="ECO:0000259" key="16">
    <source>
        <dbReference type="Pfam" id="PF01432"/>
    </source>
</evidence>
<evidence type="ECO:0000256" key="14">
    <source>
        <dbReference type="ARBA" id="ARBA00075608"/>
    </source>
</evidence>
<evidence type="ECO:0000256" key="2">
    <source>
        <dbReference type="ARBA" id="ARBA00006040"/>
    </source>
</evidence>
<comment type="subcellular location">
    <subcellularLocation>
        <location evidence="1">Cytoplasm</location>
    </subcellularLocation>
</comment>
<dbReference type="EC" id="3.4.15.5" evidence="12"/>
<proteinExistence type="inferred from homology"/>
<accession>A0A0K8QKK8</accession>
<keyword evidence="7 15" id="KW-0378">Hydrolase</keyword>
<feature type="domain" description="Peptidase M3A/M3B catalytic" evidence="16">
    <location>
        <begin position="280"/>
        <end position="727"/>
    </location>
</feature>
<dbReference type="HOGENOM" id="CLU_001805_4_0_6"/>
<dbReference type="Pfam" id="PF01432">
    <property type="entry name" value="Peptidase_M3"/>
    <property type="match status" value="1"/>
</dbReference>
<dbReference type="GO" id="GO:0004180">
    <property type="term" value="F:carboxypeptidase activity"/>
    <property type="evidence" value="ECO:0007669"/>
    <property type="project" value="UniProtKB-KW"/>
</dbReference>
<evidence type="ECO:0000256" key="7">
    <source>
        <dbReference type="ARBA" id="ARBA00022801"/>
    </source>
</evidence>
<keyword evidence="19" id="KW-1185">Reference proteome</keyword>
<organism evidence="18">
    <name type="scientific">Mizugakiibacter sediminis</name>
    <dbReference type="NCBI Taxonomy" id="1475481"/>
    <lineage>
        <taxon>Bacteria</taxon>
        <taxon>Pseudomonadati</taxon>
        <taxon>Pseudomonadota</taxon>
        <taxon>Gammaproteobacteria</taxon>
        <taxon>Lysobacterales</taxon>
        <taxon>Rhodanobacteraceae</taxon>
        <taxon>Mizugakiibacter</taxon>
    </lineage>
</organism>
<evidence type="ECO:0000313" key="18">
    <source>
        <dbReference type="EMBL" id="GAP65369.1"/>
    </source>
</evidence>
<dbReference type="Gene3D" id="3.40.390.10">
    <property type="entry name" value="Collagenase (Catalytic Domain)"/>
    <property type="match status" value="1"/>
</dbReference>
<dbReference type="PANTHER" id="PTHR43660:SF1">
    <property type="entry name" value="DIPEPTIDYL CARBOXYPEPTIDASE"/>
    <property type="match status" value="1"/>
</dbReference>
<keyword evidence="6 15" id="KW-0479">Metal-binding</keyword>
<comment type="cofactor">
    <cofactor evidence="15">
        <name>Zn(2+)</name>
        <dbReference type="ChEBI" id="CHEBI:29105"/>
    </cofactor>
    <text evidence="15">Binds 1 zinc ion.</text>
</comment>
<sequence>MAAARAAAKMRAFALRRPARPSHRKRVMPSIRLLAAACAVALGAAVAAADAAPATNPFLSKSTLPFQAPPFDRIKDADYQPALEEGMKRHLAEIEKIADNPAPASFDNTILAMERSGVLLTRVAKVFFAITQANTDDTLQKVEEEEAPKLAAHQDGIYLNPKLFARVQAIYDRRDRLQPDQKFLVERYYRDFVHAGARLSDADKQKLRALNQEESKLSTEFQNKLLAATKAGGLVIGDKAELAGLADGEIAAAAEAAKARGLQGKWVLPLQNTTQQPAQAELSDRAVRERLFKASTERTEHGDANDTRATIQRLAQLRAEKAKLLGFPTYAAYALENQMAKTPARAEKLMTDMVPAVMAKAQGEADRMQALIDQQKGGFELAPWDWQYYAEQVRKAEYDLDESQVKPYFELDRVLKDGVFYAANKLYGLTFKERHDIPVYQPDVRVFEVFDKDGKPLALFYADYFKRDNKSGGAWMDSFVDQSRLFGTKPVVFNVCNFTKPAPGQPALLSFDDVTTMFHEFGHALHGMFSDVKYPTLAGTNVPRDFVEFPSQFNEHWATEPSVLAHYARHYRTGAPMPQELLEKVKKSRKFNQGFATLEYLEAALLDMAWHTLPADAPKQDVDAFEADALKRFGVAMPDVPPRYRSSYFAHIWGGGYAAGYYAYLWSEVLDHDAYYWFREHGGMTRENGQRFRDMVLSRGSTEDMATMYRAFRGRDPSVEPLLEQRGLKPEDTK</sequence>
<evidence type="ECO:0000256" key="12">
    <source>
        <dbReference type="ARBA" id="ARBA00066668"/>
    </source>
</evidence>
<evidence type="ECO:0000256" key="8">
    <source>
        <dbReference type="ARBA" id="ARBA00022833"/>
    </source>
</evidence>
<keyword evidence="9 15" id="KW-0482">Metalloprotease</keyword>
<evidence type="ECO:0000256" key="3">
    <source>
        <dbReference type="ARBA" id="ARBA00022490"/>
    </source>
</evidence>
<dbReference type="Gene3D" id="1.10.1370.10">
    <property type="entry name" value="Neurolysin, domain 3"/>
    <property type="match status" value="1"/>
</dbReference>
<dbReference type="PANTHER" id="PTHR43660">
    <property type="entry name" value="DIPEPTIDYL CARBOXYPEPTIDASE"/>
    <property type="match status" value="1"/>
</dbReference>
<comment type="function">
    <text evidence="11">Removes dipeptides from the C-termini of N-blocked tripeptides, tetrapeptides and larger peptides.</text>
</comment>
<reference evidence="17" key="1">
    <citation type="submission" date="2015-03" db="EMBL/GenBank/DDBJ databases">
        <title>Draft genome sequence of Mizugakiibacter sediminis skMP5.</title>
        <authorList>
            <person name="Watanabe T."/>
            <person name="Kojima H."/>
            <person name="Fukui M."/>
        </authorList>
    </citation>
    <scope>NUCLEOTIDE SEQUENCE</scope>
    <source>
        <strain evidence="17">SkMP5</strain>
    </source>
</reference>
<name>A0A0K8QKK8_9GAMM</name>
<evidence type="ECO:0000256" key="4">
    <source>
        <dbReference type="ARBA" id="ARBA00022645"/>
    </source>
</evidence>
<dbReference type="STRING" id="1475481.GCA_000953855_00668"/>
<keyword evidence="3" id="KW-0963">Cytoplasm</keyword>
<dbReference type="GO" id="GO:0046872">
    <property type="term" value="F:metal ion binding"/>
    <property type="evidence" value="ECO:0007669"/>
    <property type="project" value="UniProtKB-UniRule"/>
</dbReference>
<dbReference type="SUPFAM" id="SSF55486">
    <property type="entry name" value="Metalloproteases ('zincins'), catalytic domain"/>
    <property type="match status" value="1"/>
</dbReference>
<comment type="similarity">
    <text evidence="2 15">Belongs to the peptidase M3 family.</text>
</comment>
<dbReference type="InterPro" id="IPR024077">
    <property type="entry name" value="Neurolysin/TOP_dom2"/>
</dbReference>
<dbReference type="NCBIfam" id="NF007624">
    <property type="entry name" value="PRK10280.1"/>
    <property type="match status" value="1"/>
</dbReference>
<dbReference type="InterPro" id="IPR024079">
    <property type="entry name" value="MetalloPept_cat_dom_sf"/>
</dbReference>
<evidence type="ECO:0000313" key="17">
    <source>
        <dbReference type="EMBL" id="GAN45511.1"/>
    </source>
</evidence>
<dbReference type="InterPro" id="IPR034005">
    <property type="entry name" value="M3A_DCP"/>
</dbReference>
<dbReference type="Proteomes" id="UP000253740">
    <property type="component" value="Unassembled WGS sequence"/>
</dbReference>
<evidence type="ECO:0000256" key="15">
    <source>
        <dbReference type="RuleBase" id="RU003435"/>
    </source>
</evidence>